<feature type="region of interest" description="Disordered" evidence="11">
    <location>
        <begin position="430"/>
        <end position="524"/>
    </location>
</feature>
<proteinExistence type="predicted"/>
<dbReference type="PRINTS" id="PR00109">
    <property type="entry name" value="TYRKINASE"/>
</dbReference>
<dbReference type="PROSITE" id="PS51745">
    <property type="entry name" value="PB1"/>
    <property type="match status" value="1"/>
</dbReference>
<evidence type="ECO:0000256" key="5">
    <source>
        <dbReference type="ARBA" id="ARBA00022679"/>
    </source>
</evidence>
<evidence type="ECO:0000256" key="3">
    <source>
        <dbReference type="ARBA" id="ARBA00022527"/>
    </source>
</evidence>
<dbReference type="PROSITE" id="PS00107">
    <property type="entry name" value="PROTEIN_KINASE_ATP"/>
    <property type="match status" value="1"/>
</dbReference>
<feature type="compositionally biased region" description="Low complexity" evidence="11">
    <location>
        <begin position="559"/>
        <end position="580"/>
    </location>
</feature>
<keyword evidence="9" id="KW-0927">Auxin signaling pathway</keyword>
<keyword evidence="4" id="KW-0597">Phosphoprotein</keyword>
<dbReference type="Proteomes" id="UP001605036">
    <property type="component" value="Unassembled WGS sequence"/>
</dbReference>
<keyword evidence="8 10" id="KW-0067">ATP-binding</keyword>
<dbReference type="Gene3D" id="3.10.20.90">
    <property type="entry name" value="Phosphatidylinositol 3-kinase Catalytic Subunit, Chain A, domain 1"/>
    <property type="match status" value="1"/>
</dbReference>
<evidence type="ECO:0000256" key="4">
    <source>
        <dbReference type="ARBA" id="ARBA00022553"/>
    </source>
</evidence>
<evidence type="ECO:0000259" key="13">
    <source>
        <dbReference type="PROSITE" id="PS51745"/>
    </source>
</evidence>
<dbReference type="InterPro" id="IPR050167">
    <property type="entry name" value="Ser_Thr_protein_kinase"/>
</dbReference>
<organism evidence="14 15">
    <name type="scientific">Riccia fluitans</name>
    <dbReference type="NCBI Taxonomy" id="41844"/>
    <lineage>
        <taxon>Eukaryota</taxon>
        <taxon>Viridiplantae</taxon>
        <taxon>Streptophyta</taxon>
        <taxon>Embryophyta</taxon>
        <taxon>Marchantiophyta</taxon>
        <taxon>Marchantiopsida</taxon>
        <taxon>Marchantiidae</taxon>
        <taxon>Marchantiales</taxon>
        <taxon>Ricciaceae</taxon>
        <taxon>Riccia</taxon>
    </lineage>
</organism>
<evidence type="ECO:0000256" key="6">
    <source>
        <dbReference type="ARBA" id="ARBA00022741"/>
    </source>
</evidence>
<feature type="domain" description="Protein kinase" evidence="12">
    <location>
        <begin position="1359"/>
        <end position="1641"/>
    </location>
</feature>
<reference evidence="14 15" key="1">
    <citation type="submission" date="2024-09" db="EMBL/GenBank/DDBJ databases">
        <title>Chromosome-scale assembly of Riccia fluitans.</title>
        <authorList>
            <person name="Paukszto L."/>
            <person name="Sawicki J."/>
            <person name="Karawczyk K."/>
            <person name="Piernik-Szablinska J."/>
            <person name="Szczecinska M."/>
            <person name="Mazdziarz M."/>
        </authorList>
    </citation>
    <scope>NUCLEOTIDE SEQUENCE [LARGE SCALE GENOMIC DNA]</scope>
    <source>
        <strain evidence="14">Rf_01</strain>
        <tissue evidence="14">Aerial parts of the thallus</tissue>
    </source>
</reference>
<feature type="compositionally biased region" description="Low complexity" evidence="11">
    <location>
        <begin position="433"/>
        <end position="443"/>
    </location>
</feature>
<feature type="compositionally biased region" description="Low complexity" evidence="11">
    <location>
        <begin position="369"/>
        <end position="390"/>
    </location>
</feature>
<gene>
    <name evidence="14" type="ORF">R1flu_027971</name>
</gene>
<dbReference type="FunFam" id="1.10.510.10:FF:000142">
    <property type="entry name" value="Octicosapeptide/phox/Bem1p domain kinase superfamily protein"/>
    <property type="match status" value="1"/>
</dbReference>
<feature type="region of interest" description="Disordered" evidence="11">
    <location>
        <begin position="868"/>
        <end position="908"/>
    </location>
</feature>
<dbReference type="SMART" id="SM00666">
    <property type="entry name" value="PB1"/>
    <property type="match status" value="1"/>
</dbReference>
<feature type="region of interest" description="Disordered" evidence="11">
    <location>
        <begin position="1312"/>
        <end position="1341"/>
    </location>
</feature>
<feature type="region of interest" description="Disordered" evidence="11">
    <location>
        <begin position="1166"/>
        <end position="1205"/>
    </location>
</feature>
<comment type="subcellular location">
    <subcellularLocation>
        <location evidence="1">Cytoplasm</location>
    </subcellularLocation>
</comment>
<accession>A0ABD1XKC7</accession>
<dbReference type="InterPro" id="IPR000270">
    <property type="entry name" value="PB1_dom"/>
</dbReference>
<dbReference type="FunFam" id="3.10.20.90:FF:000058">
    <property type="entry name" value="Octicosapeptide/phox/Bem1p domain kinase superfamily protein"/>
    <property type="match status" value="1"/>
</dbReference>
<dbReference type="SUPFAM" id="SSF54277">
    <property type="entry name" value="CAD &amp; PB1 domains"/>
    <property type="match status" value="1"/>
</dbReference>
<feature type="compositionally biased region" description="Polar residues" evidence="11">
    <location>
        <begin position="637"/>
        <end position="650"/>
    </location>
</feature>
<feature type="compositionally biased region" description="Basic and acidic residues" evidence="11">
    <location>
        <begin position="1234"/>
        <end position="1244"/>
    </location>
</feature>
<dbReference type="InterPro" id="IPR000719">
    <property type="entry name" value="Prot_kinase_dom"/>
</dbReference>
<evidence type="ECO:0000256" key="10">
    <source>
        <dbReference type="PROSITE-ProRule" id="PRU10141"/>
    </source>
</evidence>
<keyword evidence="5" id="KW-0808">Transferase</keyword>
<feature type="binding site" evidence="10">
    <location>
        <position position="1386"/>
    </location>
    <ligand>
        <name>ATP</name>
        <dbReference type="ChEBI" id="CHEBI:30616"/>
    </ligand>
</feature>
<evidence type="ECO:0000313" key="14">
    <source>
        <dbReference type="EMBL" id="KAL2609398.1"/>
    </source>
</evidence>
<comment type="caution">
    <text evidence="14">The sequence shown here is derived from an EMBL/GenBank/DDBJ whole genome shotgun (WGS) entry which is preliminary data.</text>
</comment>
<feature type="domain" description="PB1" evidence="13">
    <location>
        <begin position="165"/>
        <end position="265"/>
    </location>
</feature>
<evidence type="ECO:0000256" key="1">
    <source>
        <dbReference type="ARBA" id="ARBA00004496"/>
    </source>
</evidence>
<evidence type="ECO:0000256" key="7">
    <source>
        <dbReference type="ARBA" id="ARBA00022777"/>
    </source>
</evidence>
<sequence>MVVREAMIVPQTVQAGGKAVNGGSLVNSVQDSRDLCLLPVAMEPKSKGVVENCNLGDHDTGLGWKRNSSEDSISSMDSLPCGETIFPSDLKSSVFRQPTRVAVSESDDESGLDHTQEESLLRKSKRSAFGGSVQAQSVMSHSIDEAGPDHSTSPSDDGKDFQQPRVKFMCSFGGRILPRPFDHQLRYVGGQTRIIAVNRDITYSELMNKMREVYHQSLAFKYQLPDEDLDALVSVSSDEDLEIMMEEYDRLTLADGSSRLRVFLFSAESESTPFDLDSLGDLRNPEQRFVDAVNGIPESSSSRRMSEGVYGASPVSSDLLGLDVSEPSWGLARGPDSGPVAKLATHHDPAMIHRVPVAHPVTALTGNHNNRSNATSAPSSAPSSPPLLSRTLHGKISLMGEHHHQFQYLQESQRAGQHFTGISNEVGHQENESYAGSGASSGSQHDLHYRSTDSRRGPESPPKKYLDGLHQDHPVVVEQRRISGTKMPRVGSHGKLTRLSEHPELAPSSRVDSQPISDMHMGPGEAQRLFPQAALQQPVWPHALDPQDQVSYRRSDLHQASGTQPSASGQQQQGYQPQQQVPHLFRSGLPQSGANHEGVYRQGEQQPPSQPQPYQEDMLLNPNYIPRSISSHALAGGQSNHVGSAPSSPRLTFRELPPTRHTQLQHQWTFNGTGYADQAAFGRRVLNYGDQPSRSFRPSSPPPRHRDHIPQSDERLHRQAQQLPEAHHHEQVPVSGQLLFEANPVSQPQYDLLSRPQVAHYKGHNPFQEKVVPFQDHQDLSDARRHAVQQGKESQLLSTQQHLHSMLLPQRPDYQESLLHPVEQLSIHSRFQDTQDRASDWVLQDRMMMHAIEDEEARRKVLGKIRQDEIDEETSSEASSSQRVYPGLHLPNDEELLTPGDYPAGSRRNERMDNAFHFRQHPQSTWGGYGAPKPRINLIETSHAPQYGNRPVENEFLTAAGLRVDGNGQDLRATAPFEVSGHQQTASGQNRVTEERVIQPVFNPVTHLQKHKINDVLNNDMRWVGTEEVGNEPILSFRERGGVYEDHLHGSPNVAPGRSGGKISRPTSSTSIPNLLEESVSESLHFAGSYGTQAQASGFIDLPHPVQHAENALYSMAYTPRVSNTSFGLDQTFEPSGGIVNSAVDGPAYSEYHNAITVDGLPHIQTTSTQIPSADGDHSRSTSSTPAGSEFSRSESDEGFLGQSTMDQRTVRMVVDALDLDRTGSIAHSALDSNLEKHQDRKFADSGSGVASGDGEAVWPLDSAPTLAAGLWERKLDEAGMAEETFERHITSDGTTLEELTADDHENLTSAIDRKTHEEAHSGHDEKVDDDEENSSRLGSDPAAKAIARGLQTIKNADLEELRELGSGTFGTVYHGKWRGTDVAIKRIKASCFAGRPSEQERLIEDFWREACNLGRLHHPNVVAFYGVVADGPGGTLATVTEYMVNGSLKQVLQKKDRTIDRRKRILIAMDAAFGMEYLHGKNIVHFDLKCENLLVNMRDPHRPICKVGDLGLSKVKHQTMVSGGVRGTLPWMAPELLNGNSSLVTEKVDVFSFGIVMWELLTGEEPYDKMHYGAIIGGIVNNTLRPLVPTWCDPAWRSLMERCWSNDQAARPSFSEVAKELRTMAAALQPKSQGQSHPQMQII</sequence>
<evidence type="ECO:0000256" key="11">
    <source>
        <dbReference type="SAM" id="MobiDB-lite"/>
    </source>
</evidence>
<feature type="region of interest" description="Disordered" evidence="11">
    <location>
        <begin position="688"/>
        <end position="716"/>
    </location>
</feature>
<dbReference type="FunFam" id="3.30.200.20:FF:000081">
    <property type="entry name" value="Octicosapeptide/phox/Bem1p domain kinase superfamily protein"/>
    <property type="match status" value="1"/>
</dbReference>
<dbReference type="CDD" id="cd13999">
    <property type="entry name" value="STKc_MAP3K-like"/>
    <property type="match status" value="1"/>
</dbReference>
<protein>
    <recommendedName>
        <fullName evidence="16">Protein kinase domain-containing protein</fullName>
    </recommendedName>
</protein>
<evidence type="ECO:0000256" key="2">
    <source>
        <dbReference type="ARBA" id="ARBA00022490"/>
    </source>
</evidence>
<feature type="region of interest" description="Disordered" evidence="11">
    <location>
        <begin position="634"/>
        <end position="654"/>
    </location>
</feature>
<dbReference type="GO" id="GO:0004674">
    <property type="term" value="F:protein serine/threonine kinase activity"/>
    <property type="evidence" value="ECO:0007669"/>
    <property type="project" value="UniProtKB-KW"/>
</dbReference>
<dbReference type="InterPro" id="IPR053793">
    <property type="entry name" value="PB1-like"/>
</dbReference>
<dbReference type="GO" id="GO:0005524">
    <property type="term" value="F:ATP binding"/>
    <property type="evidence" value="ECO:0007669"/>
    <property type="project" value="UniProtKB-UniRule"/>
</dbReference>
<keyword evidence="2" id="KW-0963">Cytoplasm</keyword>
<dbReference type="PROSITE" id="PS00108">
    <property type="entry name" value="PROTEIN_KINASE_ST"/>
    <property type="match status" value="1"/>
</dbReference>
<name>A0ABD1XKC7_9MARC</name>
<feature type="region of interest" description="Disordered" evidence="11">
    <location>
        <begin position="363"/>
        <end position="390"/>
    </location>
</feature>
<feature type="compositionally biased region" description="Basic and acidic residues" evidence="11">
    <location>
        <begin position="1312"/>
        <end position="1327"/>
    </location>
</feature>
<feature type="region of interest" description="Disordered" evidence="11">
    <location>
        <begin position="1048"/>
        <end position="1072"/>
    </location>
</feature>
<dbReference type="EMBL" id="JBHFFA010000008">
    <property type="protein sequence ID" value="KAL2609398.1"/>
    <property type="molecule type" value="Genomic_DNA"/>
</dbReference>
<dbReference type="PANTHER" id="PTHR23257:SF963">
    <property type="entry name" value="AT08303P"/>
    <property type="match status" value="1"/>
</dbReference>
<dbReference type="InterPro" id="IPR008271">
    <property type="entry name" value="Ser/Thr_kinase_AS"/>
</dbReference>
<dbReference type="GO" id="GO:0005737">
    <property type="term" value="C:cytoplasm"/>
    <property type="evidence" value="ECO:0007669"/>
    <property type="project" value="UniProtKB-SubCell"/>
</dbReference>
<dbReference type="InterPro" id="IPR001245">
    <property type="entry name" value="Ser-Thr/Tyr_kinase_cat_dom"/>
</dbReference>
<feature type="region of interest" description="Disordered" evidence="11">
    <location>
        <begin position="101"/>
        <end position="160"/>
    </location>
</feature>
<dbReference type="Gene3D" id="1.10.510.10">
    <property type="entry name" value="Transferase(Phosphotransferase) domain 1"/>
    <property type="match status" value="1"/>
</dbReference>
<feature type="region of interest" description="Disordered" evidence="11">
    <location>
        <begin position="1231"/>
        <end position="1251"/>
    </location>
</feature>
<keyword evidence="3" id="KW-0723">Serine/threonine-protein kinase</keyword>
<dbReference type="GO" id="GO:0010928">
    <property type="term" value="P:regulation of auxin mediated signaling pathway"/>
    <property type="evidence" value="ECO:0007669"/>
    <property type="project" value="UniProtKB-ARBA"/>
</dbReference>
<keyword evidence="7" id="KW-0418">Kinase</keyword>
<dbReference type="PANTHER" id="PTHR23257">
    <property type="entry name" value="SERINE-THREONINE PROTEIN KINASE"/>
    <property type="match status" value="1"/>
</dbReference>
<dbReference type="InterPro" id="IPR011009">
    <property type="entry name" value="Kinase-like_dom_sf"/>
</dbReference>
<dbReference type="Pfam" id="PF07714">
    <property type="entry name" value="PK_Tyr_Ser-Thr"/>
    <property type="match status" value="1"/>
</dbReference>
<keyword evidence="15" id="KW-1185">Reference proteome</keyword>
<evidence type="ECO:0000259" key="12">
    <source>
        <dbReference type="PROSITE" id="PS50011"/>
    </source>
</evidence>
<keyword evidence="6 10" id="KW-0547">Nucleotide-binding</keyword>
<dbReference type="Pfam" id="PF00564">
    <property type="entry name" value="PB1"/>
    <property type="match status" value="1"/>
</dbReference>
<evidence type="ECO:0008006" key="16">
    <source>
        <dbReference type="Google" id="ProtNLM"/>
    </source>
</evidence>
<dbReference type="Gene3D" id="3.30.200.20">
    <property type="entry name" value="Phosphorylase Kinase, domain 1"/>
    <property type="match status" value="1"/>
</dbReference>
<feature type="compositionally biased region" description="Low complexity" evidence="11">
    <location>
        <begin position="602"/>
        <end position="615"/>
    </location>
</feature>
<dbReference type="SMART" id="SM00220">
    <property type="entry name" value="S_TKc"/>
    <property type="match status" value="1"/>
</dbReference>
<dbReference type="GO" id="GO:0009734">
    <property type="term" value="P:auxin-activated signaling pathway"/>
    <property type="evidence" value="ECO:0007669"/>
    <property type="project" value="UniProtKB-KW"/>
</dbReference>
<feature type="compositionally biased region" description="Basic and acidic residues" evidence="11">
    <location>
        <begin position="445"/>
        <end position="481"/>
    </location>
</feature>
<feature type="region of interest" description="Disordered" evidence="11">
    <location>
        <begin position="553"/>
        <end position="618"/>
    </location>
</feature>
<evidence type="ECO:0000256" key="8">
    <source>
        <dbReference type="ARBA" id="ARBA00022840"/>
    </source>
</evidence>
<dbReference type="CDD" id="cd06410">
    <property type="entry name" value="PB1_UP2"/>
    <property type="match status" value="1"/>
</dbReference>
<dbReference type="SUPFAM" id="SSF56112">
    <property type="entry name" value="Protein kinase-like (PK-like)"/>
    <property type="match status" value="1"/>
</dbReference>
<evidence type="ECO:0000313" key="15">
    <source>
        <dbReference type="Proteomes" id="UP001605036"/>
    </source>
</evidence>
<dbReference type="InterPro" id="IPR017441">
    <property type="entry name" value="Protein_kinase_ATP_BS"/>
</dbReference>
<evidence type="ECO:0000256" key="9">
    <source>
        <dbReference type="ARBA" id="ARBA00023294"/>
    </source>
</evidence>
<dbReference type="PROSITE" id="PS50011">
    <property type="entry name" value="PROTEIN_KINASE_DOM"/>
    <property type="match status" value="1"/>
</dbReference>
<feature type="compositionally biased region" description="Basic and acidic residues" evidence="11">
    <location>
        <begin position="111"/>
        <end position="121"/>
    </location>
</feature>